<evidence type="ECO:0000313" key="1">
    <source>
        <dbReference type="EMBL" id="SPZ88627.1"/>
    </source>
</evidence>
<organism evidence="1 2">
    <name type="scientific">Sphingobacterium multivorum</name>
    <dbReference type="NCBI Taxonomy" id="28454"/>
    <lineage>
        <taxon>Bacteria</taxon>
        <taxon>Pseudomonadati</taxon>
        <taxon>Bacteroidota</taxon>
        <taxon>Sphingobacteriia</taxon>
        <taxon>Sphingobacteriales</taxon>
        <taxon>Sphingobacteriaceae</taxon>
        <taxon>Sphingobacterium</taxon>
    </lineage>
</organism>
<evidence type="ECO:0000313" key="2">
    <source>
        <dbReference type="Proteomes" id="UP000251241"/>
    </source>
</evidence>
<gene>
    <name evidence="1" type="ORF">NCTC11343_03596</name>
</gene>
<accession>A0A2X2J2M2</accession>
<dbReference type="AlphaFoldDB" id="A0A2X2J2M2"/>
<name>A0A2X2J2M2_SPHMU</name>
<reference evidence="1 2" key="1">
    <citation type="submission" date="2018-06" db="EMBL/GenBank/DDBJ databases">
        <authorList>
            <consortium name="Pathogen Informatics"/>
            <person name="Doyle S."/>
        </authorList>
    </citation>
    <scope>NUCLEOTIDE SEQUENCE [LARGE SCALE GENOMIC DNA]</scope>
    <source>
        <strain evidence="1 2">NCTC11343</strain>
    </source>
</reference>
<dbReference type="EMBL" id="UAUU01000009">
    <property type="protein sequence ID" value="SPZ88627.1"/>
    <property type="molecule type" value="Genomic_DNA"/>
</dbReference>
<sequence>MAGKTKRMSTIKQLLRLHLQGLSNRKIAEQIGLYKGTVNRYVQKL</sequence>
<dbReference type="Pfam" id="PF13412">
    <property type="entry name" value="HTH_24"/>
    <property type="match status" value="1"/>
</dbReference>
<protein>
    <submittedName>
        <fullName evidence="1">Uncharacterized protein</fullName>
    </submittedName>
</protein>
<dbReference type="Proteomes" id="UP000251241">
    <property type="component" value="Unassembled WGS sequence"/>
</dbReference>
<dbReference type="Gene3D" id="1.10.10.60">
    <property type="entry name" value="Homeodomain-like"/>
    <property type="match status" value="1"/>
</dbReference>
<proteinExistence type="predicted"/>